<evidence type="ECO:0000256" key="1">
    <source>
        <dbReference type="SAM" id="Phobius"/>
    </source>
</evidence>
<evidence type="ECO:0000313" key="2">
    <source>
        <dbReference type="EMBL" id="ADR23750.1"/>
    </source>
</evidence>
<protein>
    <submittedName>
        <fullName evidence="2">Iron-regulated transmembrane protein</fullName>
    </submittedName>
</protein>
<dbReference type="OrthoDB" id="111691at2"/>
<proteinExistence type="predicted"/>
<accession>E4TR98</accession>
<dbReference type="AlphaFoldDB" id="E4TR98"/>
<dbReference type="Proteomes" id="UP000008720">
    <property type="component" value="Chromosome"/>
</dbReference>
<dbReference type="PANTHER" id="PTHR34219:SF3">
    <property type="entry name" value="BLL7967 PROTEIN"/>
    <property type="match status" value="1"/>
</dbReference>
<keyword evidence="3" id="KW-1185">Reference proteome</keyword>
<dbReference type="eggNOG" id="COG3182">
    <property type="taxonomic scope" value="Bacteria"/>
</dbReference>
<feature type="transmembrane region" description="Helical" evidence="1">
    <location>
        <begin position="139"/>
        <end position="159"/>
    </location>
</feature>
<keyword evidence="1 2" id="KW-0812">Transmembrane</keyword>
<dbReference type="Pfam" id="PF03929">
    <property type="entry name" value="PepSY_TM"/>
    <property type="match status" value="1"/>
</dbReference>
<dbReference type="InterPro" id="IPR005625">
    <property type="entry name" value="PepSY-ass_TM"/>
</dbReference>
<feature type="transmembrane region" description="Helical" evidence="1">
    <location>
        <begin position="191"/>
        <end position="214"/>
    </location>
</feature>
<dbReference type="HOGENOM" id="CLU_031962_2_0_10"/>
<gene>
    <name evidence="2" type="ordered locus">Ftrac_3783</name>
</gene>
<feature type="transmembrane region" description="Helical" evidence="1">
    <location>
        <begin position="12"/>
        <end position="32"/>
    </location>
</feature>
<reference evidence="2 3" key="1">
    <citation type="journal article" date="2011" name="Stand. Genomic Sci.">
        <title>Complete genome sequence of Marivirga tractuosa type strain (H-43).</title>
        <authorList>
            <person name="Pagani I."/>
            <person name="Chertkov O."/>
            <person name="Lapidus A."/>
            <person name="Lucas S."/>
            <person name="Del Rio T.G."/>
            <person name="Tice H."/>
            <person name="Copeland A."/>
            <person name="Cheng J.F."/>
            <person name="Nolan M."/>
            <person name="Saunders E."/>
            <person name="Pitluck S."/>
            <person name="Held B."/>
            <person name="Goodwin L."/>
            <person name="Liolios K."/>
            <person name="Ovchinikova G."/>
            <person name="Ivanova N."/>
            <person name="Mavromatis K."/>
            <person name="Pati A."/>
            <person name="Chen A."/>
            <person name="Palaniappan K."/>
            <person name="Land M."/>
            <person name="Hauser L."/>
            <person name="Jeffries C.D."/>
            <person name="Detter J.C."/>
            <person name="Han C."/>
            <person name="Tapia R."/>
            <person name="Ngatchou-Djao O.D."/>
            <person name="Rohde M."/>
            <person name="Goker M."/>
            <person name="Spring S."/>
            <person name="Sikorski J."/>
            <person name="Woyke T."/>
            <person name="Bristow J."/>
            <person name="Eisen J.A."/>
            <person name="Markowitz V."/>
            <person name="Hugenholtz P."/>
            <person name="Klenk H.P."/>
            <person name="Kyrpides N.C."/>
        </authorList>
    </citation>
    <scope>NUCLEOTIDE SEQUENCE [LARGE SCALE GENOMIC DNA]</scope>
    <source>
        <strain evidence="3">ATCC 23168 / DSM 4126 / NBRC 15989 / NCIMB 1408 / VKM B-1430 / H-43</strain>
    </source>
</reference>
<keyword evidence="1" id="KW-1133">Transmembrane helix</keyword>
<organism evidence="2 3">
    <name type="scientific">Marivirga tractuosa (strain ATCC 23168 / DSM 4126 / NBRC 15989 / NCIMB 1408 / VKM B-1430 / H-43)</name>
    <name type="common">Microscilla tractuosa</name>
    <name type="synonym">Flexibacter tractuosus</name>
    <dbReference type="NCBI Taxonomy" id="643867"/>
    <lineage>
        <taxon>Bacteria</taxon>
        <taxon>Pseudomonadati</taxon>
        <taxon>Bacteroidota</taxon>
        <taxon>Cytophagia</taxon>
        <taxon>Cytophagales</taxon>
        <taxon>Marivirgaceae</taxon>
        <taxon>Marivirga</taxon>
    </lineage>
</organism>
<feature type="transmembrane region" description="Helical" evidence="1">
    <location>
        <begin position="340"/>
        <end position="362"/>
    </location>
</feature>
<keyword evidence="1" id="KW-0472">Membrane</keyword>
<dbReference type="EMBL" id="CP002349">
    <property type="protein sequence ID" value="ADR23750.1"/>
    <property type="molecule type" value="Genomic_DNA"/>
</dbReference>
<dbReference type="KEGG" id="mtt:Ftrac_3783"/>
<evidence type="ECO:0000313" key="3">
    <source>
        <dbReference type="Proteomes" id="UP000008720"/>
    </source>
</evidence>
<dbReference type="RefSeq" id="WP_013455892.1">
    <property type="nucleotide sequence ID" value="NC_014759.1"/>
</dbReference>
<sequence length="383" mass="43834">MKKITNKIHLILGLGSGLVVFIVAITGCLWVFREEIKAVTQEELIIENSNNEFLSITEAEKIAHTVYPDKLIHGILYDDTSEPIEAIFYQAEPLFYSSVFIHPTQGTILKTENHLTGFFAFVLDGHIHLWLPEAIGTQIVKWSTVLFLLLVISGIYLWWPRNKKNKKQRFKFDWKSTTKWKRKNFDLHSIFGFYVSIFALIFILTGLIMAFPIVNKAVYRAMGGQKEATFLIPDGSKYESTDVSKSIDQLLGKLQKEYPSAMDYEIHLPHSDSSAIYVEISNEDGVFYNSDFVFFDQNTFKEIPSGTYYGKYDQANIPDKLIRMNYDTHIGAIAGLPGKIIAFLASLTVASLPVTGFLLWYGRKFKKKKKKKKRIKNRELAQA</sequence>
<name>E4TR98_MARTH</name>
<dbReference type="PROSITE" id="PS51257">
    <property type="entry name" value="PROKAR_LIPOPROTEIN"/>
    <property type="match status" value="1"/>
</dbReference>
<dbReference type="PANTHER" id="PTHR34219">
    <property type="entry name" value="IRON-REGULATED INNER MEMBRANE PROTEIN-RELATED"/>
    <property type="match status" value="1"/>
</dbReference>